<dbReference type="PANTHER" id="PTHR19134">
    <property type="entry name" value="RECEPTOR-TYPE TYROSINE-PROTEIN PHOSPHATASE"/>
    <property type="match status" value="1"/>
</dbReference>
<protein>
    <recommendedName>
        <fullName evidence="2">protein-tyrosine-phosphatase</fullName>
        <ecNumber evidence="2">3.1.3.48</ecNumber>
    </recommendedName>
</protein>
<dbReference type="GO" id="GO:0048666">
    <property type="term" value="P:neuron development"/>
    <property type="evidence" value="ECO:0007669"/>
    <property type="project" value="UniProtKB-ARBA"/>
</dbReference>
<reference evidence="7" key="2">
    <citation type="submission" date="2023-05" db="EMBL/GenBank/DDBJ databases">
        <authorList>
            <person name="Fouks B."/>
        </authorList>
    </citation>
    <scope>NUCLEOTIDE SEQUENCE</scope>
    <source>
        <strain evidence="7">Stay&amp;Tobe</strain>
        <tissue evidence="7">Testes</tissue>
    </source>
</reference>
<feature type="domain" description="Tyrosine-protein phosphatase" evidence="5">
    <location>
        <begin position="347"/>
        <end position="482"/>
    </location>
</feature>
<dbReference type="PANTHER" id="PTHR19134:SF562">
    <property type="entry name" value="PROTEIN-TYROSINE-PHOSPHATASE"/>
    <property type="match status" value="1"/>
</dbReference>
<evidence type="ECO:0000313" key="7">
    <source>
        <dbReference type="EMBL" id="KAJ9599650.1"/>
    </source>
</evidence>
<keyword evidence="8" id="KW-1185">Reference proteome</keyword>
<dbReference type="SMART" id="SM00404">
    <property type="entry name" value="PTPc_motif"/>
    <property type="match status" value="1"/>
</dbReference>
<sequence>LEPETSVSKLPPSQRFSRRVAIADLEEYVKTGLISGELQRQHELFPRGQTRPWDYGKLPQNKTKNRYGNLVAYDETRVKLKKFPADQFSDYINANYINGYNSPRFYIATQGPKNNTVVDFWRMIWQENVQVIVMLANIIEDTKVKCEKYWPEFGQEVTQLNVSCKGKTRKVQHLHFTSWPDHGVPLYPQSLASFLKKLLATFPGSGPITVHCSAGVGRTGTVILSDICLRMAAAEGYVDMLSFLQQIREQRANMVDNLDQYKLVHLVLLECLVTEPSSYPCDASFKKQLEELNSSGTISKQFNHLYDIRWQDEALRPAERDVIVSPSHKDTSKNRYLDIVPGPNGLPLEATVADFWRLIAEKKVSLVVVLNEVDAEDKNVCKFWPSETSDVMKPVPHITITRKHERDFTYWRTHVVHIATSQPEDESRTVHILELRDWRSDDKLPPSTSVILELWQETERLSTASDPILVCCFDGATACGYL</sequence>
<comment type="similarity">
    <text evidence="1">Belongs to the protein-tyrosine phosphatase family.</text>
</comment>
<dbReference type="PRINTS" id="PR00700">
    <property type="entry name" value="PRTYPHPHTASE"/>
</dbReference>
<gene>
    <name evidence="7" type="ORF">L9F63_026501</name>
</gene>
<accession>A0AAD8EQQ0</accession>
<name>A0AAD8EQQ0_DIPPU</name>
<evidence type="ECO:0000256" key="4">
    <source>
        <dbReference type="ARBA" id="ARBA00022912"/>
    </source>
</evidence>
<feature type="non-terminal residue" evidence="7">
    <location>
        <position position="1"/>
    </location>
</feature>
<dbReference type="Gene3D" id="3.90.190.10">
    <property type="entry name" value="Protein tyrosine phosphatase superfamily"/>
    <property type="match status" value="3"/>
</dbReference>
<organism evidence="7 8">
    <name type="scientific">Diploptera punctata</name>
    <name type="common">Pacific beetle cockroach</name>
    <dbReference type="NCBI Taxonomy" id="6984"/>
    <lineage>
        <taxon>Eukaryota</taxon>
        <taxon>Metazoa</taxon>
        <taxon>Ecdysozoa</taxon>
        <taxon>Arthropoda</taxon>
        <taxon>Hexapoda</taxon>
        <taxon>Insecta</taxon>
        <taxon>Pterygota</taxon>
        <taxon>Neoptera</taxon>
        <taxon>Polyneoptera</taxon>
        <taxon>Dictyoptera</taxon>
        <taxon>Blattodea</taxon>
        <taxon>Blaberoidea</taxon>
        <taxon>Blaberidae</taxon>
        <taxon>Diplopterinae</taxon>
        <taxon>Diploptera</taxon>
    </lineage>
</organism>
<dbReference type="InterPro" id="IPR003595">
    <property type="entry name" value="Tyr_Pase_cat"/>
</dbReference>
<dbReference type="PROSITE" id="PS50055">
    <property type="entry name" value="TYR_PHOSPHATASE_PTP"/>
    <property type="match status" value="2"/>
</dbReference>
<dbReference type="InterPro" id="IPR029021">
    <property type="entry name" value="Prot-tyrosine_phosphatase-like"/>
</dbReference>
<dbReference type="PROSITE" id="PS50056">
    <property type="entry name" value="TYR_PHOSPHATASE_2"/>
    <property type="match status" value="1"/>
</dbReference>
<dbReference type="Proteomes" id="UP001233999">
    <property type="component" value="Unassembled WGS sequence"/>
</dbReference>
<feature type="domain" description="Tyrosine specific protein phosphatases" evidence="6">
    <location>
        <begin position="192"/>
        <end position="262"/>
    </location>
</feature>
<evidence type="ECO:0000313" key="8">
    <source>
        <dbReference type="Proteomes" id="UP001233999"/>
    </source>
</evidence>
<dbReference type="CDD" id="cd00047">
    <property type="entry name" value="PTPc"/>
    <property type="match status" value="1"/>
</dbReference>
<dbReference type="InterPro" id="IPR000242">
    <property type="entry name" value="PTP_cat"/>
</dbReference>
<dbReference type="EC" id="3.1.3.48" evidence="2"/>
<evidence type="ECO:0000256" key="3">
    <source>
        <dbReference type="ARBA" id="ARBA00022801"/>
    </source>
</evidence>
<dbReference type="InterPro" id="IPR016130">
    <property type="entry name" value="Tyr_Pase_AS"/>
</dbReference>
<dbReference type="Pfam" id="PF00102">
    <property type="entry name" value="Y_phosphatase"/>
    <property type="match status" value="2"/>
</dbReference>
<dbReference type="InterPro" id="IPR000387">
    <property type="entry name" value="Tyr_Pase_dom"/>
</dbReference>
<dbReference type="PROSITE" id="PS00383">
    <property type="entry name" value="TYR_PHOSPHATASE_1"/>
    <property type="match status" value="1"/>
</dbReference>
<dbReference type="InterPro" id="IPR050348">
    <property type="entry name" value="Protein-Tyr_Phosphatase"/>
</dbReference>
<keyword evidence="3" id="KW-0378">Hydrolase</keyword>
<dbReference type="SUPFAM" id="SSF52799">
    <property type="entry name" value="(Phosphotyrosine protein) phosphatases II"/>
    <property type="match status" value="2"/>
</dbReference>
<comment type="caution">
    <text evidence="7">The sequence shown here is derived from an EMBL/GenBank/DDBJ whole genome shotgun (WGS) entry which is preliminary data.</text>
</comment>
<keyword evidence="4" id="KW-0904">Protein phosphatase</keyword>
<proteinExistence type="inferred from homology"/>
<dbReference type="EMBL" id="JASPKZ010000735">
    <property type="protein sequence ID" value="KAJ9599650.1"/>
    <property type="molecule type" value="Genomic_DNA"/>
</dbReference>
<evidence type="ECO:0000259" key="6">
    <source>
        <dbReference type="PROSITE" id="PS50056"/>
    </source>
</evidence>
<dbReference type="GO" id="GO:0004725">
    <property type="term" value="F:protein tyrosine phosphatase activity"/>
    <property type="evidence" value="ECO:0007669"/>
    <property type="project" value="InterPro"/>
</dbReference>
<evidence type="ECO:0000259" key="5">
    <source>
        <dbReference type="PROSITE" id="PS50055"/>
    </source>
</evidence>
<evidence type="ECO:0000256" key="1">
    <source>
        <dbReference type="ARBA" id="ARBA00009580"/>
    </source>
</evidence>
<dbReference type="AlphaFoldDB" id="A0AAD8EQQ0"/>
<feature type="domain" description="Tyrosine-protein phosphatase" evidence="5">
    <location>
        <begin position="34"/>
        <end position="271"/>
    </location>
</feature>
<reference evidence="7" key="1">
    <citation type="journal article" date="2023" name="IScience">
        <title>Live-bearing cockroach genome reveals convergent evolutionary mechanisms linked to viviparity in insects and beyond.</title>
        <authorList>
            <person name="Fouks B."/>
            <person name="Harrison M.C."/>
            <person name="Mikhailova A.A."/>
            <person name="Marchal E."/>
            <person name="English S."/>
            <person name="Carruthers M."/>
            <person name="Jennings E.C."/>
            <person name="Chiamaka E.L."/>
            <person name="Frigard R.A."/>
            <person name="Pippel M."/>
            <person name="Attardo G.M."/>
            <person name="Benoit J.B."/>
            <person name="Bornberg-Bauer E."/>
            <person name="Tobe S.S."/>
        </authorList>
    </citation>
    <scope>NUCLEOTIDE SEQUENCE</scope>
    <source>
        <strain evidence="7">Stay&amp;Tobe</strain>
    </source>
</reference>
<evidence type="ECO:0000256" key="2">
    <source>
        <dbReference type="ARBA" id="ARBA00013064"/>
    </source>
</evidence>
<dbReference type="SMART" id="SM00194">
    <property type="entry name" value="PTPc"/>
    <property type="match status" value="1"/>
</dbReference>